<dbReference type="EMBL" id="MJMJ01000005">
    <property type="protein sequence ID" value="OLQ92088.1"/>
    <property type="molecule type" value="Genomic_DNA"/>
</dbReference>
<reference evidence="5 6" key="1">
    <citation type="submission" date="2016-09" db="EMBL/GenBank/DDBJ databases">
        <title>Genomic Taxonomy of the Vibrionaceae.</title>
        <authorList>
            <person name="Gonzalez-Castillo A."/>
            <person name="Gomez-Gil B."/>
            <person name="Enciso-Ibarra K."/>
        </authorList>
    </citation>
    <scope>NUCLEOTIDE SEQUENCE [LARGE SCALE GENOMIC DNA]</scope>
    <source>
        <strain evidence="5 6">CAIM 703</strain>
    </source>
</reference>
<dbReference type="GO" id="GO:0006355">
    <property type="term" value="P:regulation of DNA-templated transcription"/>
    <property type="evidence" value="ECO:0007669"/>
    <property type="project" value="InterPro"/>
</dbReference>
<dbReference type="Pfam" id="PF00486">
    <property type="entry name" value="Trans_reg_C"/>
    <property type="match status" value="1"/>
</dbReference>
<keyword evidence="3" id="KW-0472">Membrane</keyword>
<dbReference type="STRING" id="1381081.BIY22_16385"/>
<feature type="DNA-binding region" description="OmpR/PhoB-type" evidence="2">
    <location>
        <begin position="4"/>
        <end position="107"/>
    </location>
</feature>
<dbReference type="GO" id="GO:0000160">
    <property type="term" value="P:phosphorelay signal transduction system"/>
    <property type="evidence" value="ECO:0007669"/>
    <property type="project" value="InterPro"/>
</dbReference>
<organism evidence="5 6">
    <name type="scientific">Vibrio panuliri</name>
    <dbReference type="NCBI Taxonomy" id="1381081"/>
    <lineage>
        <taxon>Bacteria</taxon>
        <taxon>Pseudomonadati</taxon>
        <taxon>Pseudomonadota</taxon>
        <taxon>Gammaproteobacteria</taxon>
        <taxon>Vibrionales</taxon>
        <taxon>Vibrionaceae</taxon>
        <taxon>Vibrio</taxon>
    </lineage>
</organism>
<dbReference type="AlphaFoldDB" id="A0A1Q9HMZ0"/>
<dbReference type="InterPro" id="IPR036388">
    <property type="entry name" value="WH-like_DNA-bd_sf"/>
</dbReference>
<keyword evidence="3" id="KW-0812">Transmembrane</keyword>
<feature type="transmembrane region" description="Helical" evidence="3">
    <location>
        <begin position="144"/>
        <end position="167"/>
    </location>
</feature>
<evidence type="ECO:0000259" key="4">
    <source>
        <dbReference type="PROSITE" id="PS51755"/>
    </source>
</evidence>
<dbReference type="InterPro" id="IPR016032">
    <property type="entry name" value="Sig_transdc_resp-reg_C-effctor"/>
</dbReference>
<sequence length="213" mass="24657">MMNSSYFHLGDFYWRKESQTLFHKTNTDSTFQGVSSLTKKQYDLLCCLIDAHPAVVDKETIVENVWETKHISSESLPQLINRTRQVLGDHDKNILVNEPGKGYRLNFTTLETENINDESKEMSIDEHEEKLVSKIDAPLVNKPWIMLITLSLVVVVIFQCCSLYSVLYHKLIFNSIVTSTPYPYITEKNDQTIVTIDNHECIYYQDQQLLSCP</sequence>
<proteinExistence type="predicted"/>
<dbReference type="CDD" id="cd00383">
    <property type="entry name" value="trans_reg_C"/>
    <property type="match status" value="1"/>
</dbReference>
<evidence type="ECO:0000256" key="2">
    <source>
        <dbReference type="PROSITE-ProRule" id="PRU01091"/>
    </source>
</evidence>
<dbReference type="InterPro" id="IPR001867">
    <property type="entry name" value="OmpR/PhoB-type_DNA-bd"/>
</dbReference>
<evidence type="ECO:0000313" key="5">
    <source>
        <dbReference type="EMBL" id="OLQ92088.1"/>
    </source>
</evidence>
<dbReference type="GO" id="GO:0003677">
    <property type="term" value="F:DNA binding"/>
    <property type="evidence" value="ECO:0007669"/>
    <property type="project" value="UniProtKB-UniRule"/>
</dbReference>
<evidence type="ECO:0000256" key="1">
    <source>
        <dbReference type="ARBA" id="ARBA00023125"/>
    </source>
</evidence>
<evidence type="ECO:0000256" key="3">
    <source>
        <dbReference type="SAM" id="Phobius"/>
    </source>
</evidence>
<dbReference type="SMART" id="SM00862">
    <property type="entry name" value="Trans_reg_C"/>
    <property type="match status" value="1"/>
</dbReference>
<dbReference type="SUPFAM" id="SSF46894">
    <property type="entry name" value="C-terminal effector domain of the bipartite response regulators"/>
    <property type="match status" value="1"/>
</dbReference>
<gene>
    <name evidence="5" type="ORF">BIY22_16385</name>
</gene>
<dbReference type="Proteomes" id="UP000186313">
    <property type="component" value="Unassembled WGS sequence"/>
</dbReference>
<keyword evidence="1 2" id="KW-0238">DNA-binding</keyword>
<protein>
    <recommendedName>
        <fullName evidence="4">OmpR/PhoB-type domain-containing protein</fullName>
    </recommendedName>
</protein>
<dbReference type="Gene3D" id="1.10.10.10">
    <property type="entry name" value="Winged helix-like DNA-binding domain superfamily/Winged helix DNA-binding domain"/>
    <property type="match status" value="1"/>
</dbReference>
<evidence type="ECO:0000313" key="6">
    <source>
        <dbReference type="Proteomes" id="UP000186313"/>
    </source>
</evidence>
<feature type="domain" description="OmpR/PhoB-type" evidence="4">
    <location>
        <begin position="4"/>
        <end position="107"/>
    </location>
</feature>
<keyword evidence="3" id="KW-1133">Transmembrane helix</keyword>
<dbReference type="PROSITE" id="PS51755">
    <property type="entry name" value="OMPR_PHOB"/>
    <property type="match status" value="1"/>
</dbReference>
<accession>A0A1Q9HMZ0</accession>
<name>A0A1Q9HMZ0_9VIBR</name>
<comment type="caution">
    <text evidence="5">The sequence shown here is derived from an EMBL/GenBank/DDBJ whole genome shotgun (WGS) entry which is preliminary data.</text>
</comment>